<evidence type="ECO:0000313" key="2">
    <source>
        <dbReference type="Proteomes" id="UP000029538"/>
    </source>
</evidence>
<comment type="caution">
    <text evidence="1">The sequence shown here is derived from an EMBL/GenBank/DDBJ whole genome shotgun (WGS) entry which is preliminary data.</text>
</comment>
<gene>
    <name evidence="1" type="ORF">HMPREF0654_13265</name>
</gene>
<evidence type="ECO:0000313" key="1">
    <source>
        <dbReference type="EMBL" id="KGF43583.1"/>
    </source>
</evidence>
<dbReference type="Proteomes" id="UP000029538">
    <property type="component" value="Unassembled WGS sequence"/>
</dbReference>
<accession>A0A096A8Z8</accession>
<organism evidence="1 2">
    <name type="scientific">Prevotella disiens DNF00882</name>
    <dbReference type="NCBI Taxonomy" id="1401075"/>
    <lineage>
        <taxon>Bacteria</taxon>
        <taxon>Pseudomonadati</taxon>
        <taxon>Bacteroidota</taxon>
        <taxon>Bacteroidia</taxon>
        <taxon>Bacteroidales</taxon>
        <taxon>Prevotellaceae</taxon>
        <taxon>Prevotella</taxon>
    </lineage>
</organism>
<name>A0A096A8Z8_9BACT</name>
<sequence>MKRAIFIFVLFLIKTVTYSQNYKINYFVSDSAEIQINKYIKKMKISPKEELCVYIHLCNPNIQLYFLRVLKNDSSSVSRLAQLSNRYLIIEQKSYSIIFDYDFMLGTMTPLEEIGLYGYREGTIKKSHLLLHSSFFEYCPINGNIKFYP</sequence>
<dbReference type="EMBL" id="JRNR01000266">
    <property type="protein sequence ID" value="KGF43583.1"/>
    <property type="molecule type" value="Genomic_DNA"/>
</dbReference>
<protein>
    <submittedName>
        <fullName evidence="1">Uncharacterized protein</fullName>
    </submittedName>
</protein>
<proteinExistence type="predicted"/>
<dbReference type="AlphaFoldDB" id="A0A096A8Z8"/>
<reference evidence="1 2" key="1">
    <citation type="submission" date="2014-07" db="EMBL/GenBank/DDBJ databases">
        <authorList>
            <person name="McCorrison J."/>
            <person name="Sanka R."/>
            <person name="Torralba M."/>
            <person name="Gillis M."/>
            <person name="Haft D.H."/>
            <person name="Methe B."/>
            <person name="Sutton G."/>
            <person name="Nelson K.E."/>
        </authorList>
    </citation>
    <scope>NUCLEOTIDE SEQUENCE [LARGE SCALE GENOMIC DNA]</scope>
    <source>
        <strain evidence="1 2">DNF00882</strain>
    </source>
</reference>
<dbReference type="RefSeq" id="WP_036885541.1">
    <property type="nucleotide sequence ID" value="NZ_JRNR01000266.1"/>
</dbReference>